<evidence type="ECO:0000313" key="1">
    <source>
        <dbReference type="EMBL" id="GIX90865.1"/>
    </source>
</evidence>
<protein>
    <recommendedName>
        <fullName evidence="3">Secreted protein</fullName>
    </recommendedName>
</protein>
<sequence length="96" mass="11222">MPFAIHVVMCVAQSCRCVESTTQIWNLYLEVSDFLQYRRAVMASNSAAWTHKELGKDSKLRCLAMIFKENERPERGNGNLLITFKYFFSVMTKSFW</sequence>
<reference evidence="1 2" key="1">
    <citation type="submission" date="2021-06" db="EMBL/GenBank/DDBJ databases">
        <title>Caerostris darwini draft genome.</title>
        <authorList>
            <person name="Kono N."/>
            <person name="Arakawa K."/>
        </authorList>
    </citation>
    <scope>NUCLEOTIDE SEQUENCE [LARGE SCALE GENOMIC DNA]</scope>
</reference>
<name>A0AAV4P119_9ARAC</name>
<comment type="caution">
    <text evidence="1">The sequence shown here is derived from an EMBL/GenBank/DDBJ whole genome shotgun (WGS) entry which is preliminary data.</text>
</comment>
<proteinExistence type="predicted"/>
<accession>A0AAV4P119</accession>
<evidence type="ECO:0000313" key="2">
    <source>
        <dbReference type="Proteomes" id="UP001054837"/>
    </source>
</evidence>
<dbReference type="EMBL" id="BPLQ01002275">
    <property type="protein sequence ID" value="GIX90865.1"/>
    <property type="molecule type" value="Genomic_DNA"/>
</dbReference>
<keyword evidence="2" id="KW-1185">Reference proteome</keyword>
<dbReference type="AlphaFoldDB" id="A0AAV4P119"/>
<dbReference type="Proteomes" id="UP001054837">
    <property type="component" value="Unassembled WGS sequence"/>
</dbReference>
<gene>
    <name evidence="1" type="ORF">CDAR_454961</name>
</gene>
<organism evidence="1 2">
    <name type="scientific">Caerostris darwini</name>
    <dbReference type="NCBI Taxonomy" id="1538125"/>
    <lineage>
        <taxon>Eukaryota</taxon>
        <taxon>Metazoa</taxon>
        <taxon>Ecdysozoa</taxon>
        <taxon>Arthropoda</taxon>
        <taxon>Chelicerata</taxon>
        <taxon>Arachnida</taxon>
        <taxon>Araneae</taxon>
        <taxon>Araneomorphae</taxon>
        <taxon>Entelegynae</taxon>
        <taxon>Araneoidea</taxon>
        <taxon>Araneidae</taxon>
        <taxon>Caerostris</taxon>
    </lineage>
</organism>
<evidence type="ECO:0008006" key="3">
    <source>
        <dbReference type="Google" id="ProtNLM"/>
    </source>
</evidence>